<comment type="caution">
    <text evidence="2">The sequence shown here is derived from an EMBL/GenBank/DDBJ whole genome shotgun (WGS) entry which is preliminary data.</text>
</comment>
<sequence length="163" mass="18410">MLHGTSHPLHSVDSLRHPSLGSPAWPPKLNPSAKGSPRSQEWRVHANNNNNNNKNGRWHKDDESALSKDEPLPLPMAYPYSSPNPQEVEEMKNCDPEKKDCKDVLYQWVGKCSRCQGTGEVSYFPKKGREVICKCIPCMGLGYVHKMTRRKDIEVDEDIDGAL</sequence>
<dbReference type="PANTHER" id="PTHR36035">
    <property type="entry name" value="PROTEIN DISULFIDE-ISOMERASE SCO2"/>
    <property type="match status" value="1"/>
</dbReference>
<reference evidence="2" key="1">
    <citation type="submission" date="2021-01" db="EMBL/GenBank/DDBJ databases">
        <title>Adiantum capillus-veneris genome.</title>
        <authorList>
            <person name="Fang Y."/>
            <person name="Liao Q."/>
        </authorList>
    </citation>
    <scope>NUCLEOTIDE SEQUENCE</scope>
    <source>
        <strain evidence="2">H3</strain>
        <tissue evidence="2">Leaf</tissue>
    </source>
</reference>
<evidence type="ECO:0008006" key="4">
    <source>
        <dbReference type="Google" id="ProtNLM"/>
    </source>
</evidence>
<dbReference type="EMBL" id="JABFUD020000017">
    <property type="protein sequence ID" value="KAI5067417.1"/>
    <property type="molecule type" value="Genomic_DNA"/>
</dbReference>
<dbReference type="InterPro" id="IPR037477">
    <property type="entry name" value="SCO2"/>
</dbReference>
<protein>
    <recommendedName>
        <fullName evidence="4">Protein disulfide-isomerase SCO2</fullName>
    </recommendedName>
</protein>
<dbReference type="OrthoDB" id="2018364at2759"/>
<dbReference type="PANTHER" id="PTHR36035:SF1">
    <property type="entry name" value="PROTEIN DISULFIDE-ISOMERASE SCO2"/>
    <property type="match status" value="1"/>
</dbReference>
<evidence type="ECO:0000313" key="3">
    <source>
        <dbReference type="Proteomes" id="UP000886520"/>
    </source>
</evidence>
<feature type="compositionally biased region" description="Basic and acidic residues" evidence="1">
    <location>
        <begin position="58"/>
        <end position="71"/>
    </location>
</feature>
<evidence type="ECO:0000313" key="2">
    <source>
        <dbReference type="EMBL" id="KAI5067417.1"/>
    </source>
</evidence>
<feature type="region of interest" description="Disordered" evidence="1">
    <location>
        <begin position="1"/>
        <end position="93"/>
    </location>
</feature>
<proteinExistence type="predicted"/>
<dbReference type="Proteomes" id="UP000886520">
    <property type="component" value="Chromosome 17"/>
</dbReference>
<dbReference type="AlphaFoldDB" id="A0A9D4ZB18"/>
<organism evidence="2 3">
    <name type="scientific">Adiantum capillus-veneris</name>
    <name type="common">Maidenhair fern</name>
    <dbReference type="NCBI Taxonomy" id="13818"/>
    <lineage>
        <taxon>Eukaryota</taxon>
        <taxon>Viridiplantae</taxon>
        <taxon>Streptophyta</taxon>
        <taxon>Embryophyta</taxon>
        <taxon>Tracheophyta</taxon>
        <taxon>Polypodiopsida</taxon>
        <taxon>Polypodiidae</taxon>
        <taxon>Polypodiales</taxon>
        <taxon>Pteridineae</taxon>
        <taxon>Pteridaceae</taxon>
        <taxon>Vittarioideae</taxon>
        <taxon>Adiantum</taxon>
    </lineage>
</organism>
<name>A0A9D4ZB18_ADICA</name>
<accession>A0A9D4ZB18</accession>
<evidence type="ECO:0000256" key="1">
    <source>
        <dbReference type="SAM" id="MobiDB-lite"/>
    </source>
</evidence>
<keyword evidence="3" id="KW-1185">Reference proteome</keyword>
<gene>
    <name evidence="2" type="ORF">GOP47_0017945</name>
</gene>